<sequence length="875" mass="97790">MLIQIRYALAALVAVSLTSCATGPSPSASAGAKPTQKSAPPKTAGDLDPMYRPLGDVDLSQYKSAGNGLLLVARKGDYDILLTKPGYPYELPAMGWSGINYHKATRNVSQFSGYMMRARNNGNNPLPYIGRQVFVDIDGVAESYYGSFAWNSFKQCLFCSRDTIVEFVEGIPEVRDTDGKVLRMPYKINRYWEYWYQFNSGNYVWHYVTNSEQTSRKIQLRPASHDQKPVYTEVSGLPQYEFVLPHPEQVAANFPSTDRALFTRTYSLGDLLRQKKINPDNLLLKPFSPTSLRDNFNKSKIHKYDHAWISHGQSAFVSSPMTGKTYLQPYQKPPVLTLPSLKEIVMNGKLSVNRQCMGKTDGMVVLTGQCDPASPVFPLTVMTQISANQFVVNVWSDINRRSSYLLTGGQFPKQNFYRWNIDAFMVNTTVDPDTTLAALETGDDPFSEKIIAFANQNQDRQVCDKMATAVSNAEKALHFDPDIEERLAKYEHYYKMDWADMGKAISNIDRNPKHTPVTDFEEFVWDDLVSMRTDIDQRLNVLNRYKDVNNSVCQPDPQRMTQLVTALTSFKADLRASMKQLDDTYYDQAVERKKEIYYWANRLEEAKKQAAMAQFMDKLHASLNADLAAKQAERRSMTRSILESRRAVKAQIADVKARNAAYFANHKPAVSAPSAVTIAPVTMPSYSLDTTADSKVYLGGLRSNRLSFQDAIAQSKIKTAQLKQTTTGTAPNATAATPSAESAPEAKPSRDAPGGAAICVAVSRNASNNMTDLGYYYAYDQHSTPLKTDRVARQKYAAEHNGTPSCKHNDEDEVGALVVVVWDGKDYTGAASRTYGMGFGLSTGAAEMDAVNNLSNRNWSWKPSMGYRVVFAKQY</sequence>
<feature type="chain" id="PRO_5046371169" description="Lipoprotein" evidence="2">
    <location>
        <begin position="22"/>
        <end position="875"/>
    </location>
</feature>
<name>A0ABZ3H7R8_9BACT</name>
<feature type="signal peptide" evidence="2">
    <location>
        <begin position="1"/>
        <end position="21"/>
    </location>
</feature>
<dbReference type="RefSeq" id="WP_345972098.1">
    <property type="nucleotide sequence ID" value="NZ_CP147920.1"/>
</dbReference>
<reference evidence="3 4" key="1">
    <citation type="submission" date="2024-03" db="EMBL/GenBank/DDBJ databases">
        <title>Sulfurimonas sp. HSL3-1.</title>
        <authorList>
            <person name="Wang S."/>
        </authorList>
    </citation>
    <scope>NUCLEOTIDE SEQUENCE [LARGE SCALE GENOMIC DNA]</scope>
    <source>
        <strain evidence="3 4">HSL3-1</strain>
    </source>
</reference>
<feature type="region of interest" description="Disordered" evidence="1">
    <location>
        <begin position="724"/>
        <end position="753"/>
    </location>
</feature>
<gene>
    <name evidence="3" type="ORF">WCY31_08850</name>
</gene>
<evidence type="ECO:0008006" key="5">
    <source>
        <dbReference type="Google" id="ProtNLM"/>
    </source>
</evidence>
<feature type="region of interest" description="Disordered" evidence="1">
    <location>
        <begin position="24"/>
        <end position="48"/>
    </location>
</feature>
<proteinExistence type="predicted"/>
<evidence type="ECO:0000313" key="4">
    <source>
        <dbReference type="Proteomes" id="UP001447842"/>
    </source>
</evidence>
<keyword evidence="4" id="KW-1185">Reference proteome</keyword>
<protein>
    <recommendedName>
        <fullName evidence="5">Lipoprotein</fullName>
    </recommendedName>
</protein>
<feature type="compositionally biased region" description="Low complexity" evidence="1">
    <location>
        <begin position="725"/>
        <end position="746"/>
    </location>
</feature>
<dbReference type="Proteomes" id="UP001447842">
    <property type="component" value="Chromosome"/>
</dbReference>
<organism evidence="3 4">
    <name type="scientific">Sulfurimonas diazotrophicus</name>
    <dbReference type="NCBI Taxonomy" id="3131939"/>
    <lineage>
        <taxon>Bacteria</taxon>
        <taxon>Pseudomonadati</taxon>
        <taxon>Campylobacterota</taxon>
        <taxon>Epsilonproteobacteria</taxon>
        <taxon>Campylobacterales</taxon>
        <taxon>Sulfurimonadaceae</taxon>
        <taxon>Sulfurimonas</taxon>
    </lineage>
</organism>
<dbReference type="PROSITE" id="PS51257">
    <property type="entry name" value="PROKAR_LIPOPROTEIN"/>
    <property type="match status" value="1"/>
</dbReference>
<evidence type="ECO:0000256" key="1">
    <source>
        <dbReference type="SAM" id="MobiDB-lite"/>
    </source>
</evidence>
<dbReference type="EMBL" id="CP147920">
    <property type="protein sequence ID" value="XAU14359.1"/>
    <property type="molecule type" value="Genomic_DNA"/>
</dbReference>
<accession>A0ABZ3H7R8</accession>
<evidence type="ECO:0000256" key="2">
    <source>
        <dbReference type="SAM" id="SignalP"/>
    </source>
</evidence>
<keyword evidence="2" id="KW-0732">Signal</keyword>
<evidence type="ECO:0000313" key="3">
    <source>
        <dbReference type="EMBL" id="XAU14359.1"/>
    </source>
</evidence>